<dbReference type="InterPro" id="IPR036388">
    <property type="entry name" value="WH-like_DNA-bd_sf"/>
</dbReference>
<gene>
    <name evidence="4" type="primary">tfe</name>
    <name evidence="6" type="ORF">SCAL_000166</name>
</gene>
<evidence type="ECO:0000256" key="2">
    <source>
        <dbReference type="ARBA" id="ARBA00023125"/>
    </source>
</evidence>
<keyword evidence="1 4" id="KW-0805">Transcription regulation</keyword>
<dbReference type="Pfam" id="PF02002">
    <property type="entry name" value="TFIIE_alpha"/>
    <property type="match status" value="1"/>
</dbReference>
<sequence length="167" mass="20118">MKMEILENPVVCKYFKSLIGEDGLRVLEKMPEDEITDDKITELVGLDLNTVRRTLYILYENRLMKYRREKSEDSGWLTYYWKIELNELDRVIKDKIEKFKTILKQRYKYETENVFYSCKYHSVRFVFDDAAEFSFKCPFCEESLDYEDNTPVIEAIEKKLSEMGSFE</sequence>
<comment type="similarity">
    <text evidence="4">Belongs to the TFE family.</text>
</comment>
<dbReference type="PIRSF" id="PIRSF006373">
    <property type="entry name" value="TF_E_archaea"/>
    <property type="match status" value="1"/>
</dbReference>
<dbReference type="Proteomes" id="UP000186940">
    <property type="component" value="Unassembled WGS sequence"/>
</dbReference>
<accession>A0A1F2PAQ3</accession>
<dbReference type="SMART" id="SM00531">
    <property type="entry name" value="TFIIE"/>
    <property type="match status" value="1"/>
</dbReference>
<dbReference type="GO" id="GO:0006355">
    <property type="term" value="P:regulation of DNA-templated transcription"/>
    <property type="evidence" value="ECO:0007669"/>
    <property type="project" value="InterPro"/>
</dbReference>
<dbReference type="InterPro" id="IPR016481">
    <property type="entry name" value="TF_E_archaea"/>
</dbReference>
<dbReference type="InterPro" id="IPR024550">
    <property type="entry name" value="TFIIEa/SarR/Rpc3_HTH_dom"/>
</dbReference>
<evidence type="ECO:0000313" key="6">
    <source>
        <dbReference type="EMBL" id="OFV68490.1"/>
    </source>
</evidence>
<evidence type="ECO:0000256" key="1">
    <source>
        <dbReference type="ARBA" id="ARBA00023015"/>
    </source>
</evidence>
<comment type="domain">
    <text evidence="4">The winged helix domain is involved in binding to DNA in the preinitiation complex.</text>
</comment>
<proteinExistence type="inferred from homology"/>
<comment type="function">
    <text evidence="4">Transcription factor that plays a role in the activation of archaeal genes transcribed by RNA polymerase. Facilitates transcription initiation by enhancing TATA-box recognition by TATA-box-binding protein (Tbp), and transcription factor B (Tfb) and RNA polymerase recruitment. Not absolutely required for transcription in vitro, but particularly important in cases where Tbp or Tfb function is not optimal. It dynamically alters the nucleic acid-binding properties of RNA polymerases by stabilizing the initiation complex and destabilizing elongation complexes. Seems to translocate with the RNA polymerase following initiation and acts by binding to the non template strand of the transcription bubble in elongation complexes.</text>
</comment>
<dbReference type="AlphaFoldDB" id="A0A1F2PAQ3"/>
<dbReference type="InterPro" id="IPR002853">
    <property type="entry name" value="TFIIE_asu"/>
</dbReference>
<dbReference type="SUPFAM" id="SSF46785">
    <property type="entry name" value="Winged helix' DNA-binding domain"/>
    <property type="match status" value="1"/>
</dbReference>
<dbReference type="HAMAP" id="MF_01909">
    <property type="entry name" value="TFE_arch"/>
    <property type="match status" value="1"/>
</dbReference>
<keyword evidence="7" id="KW-1185">Reference proteome</keyword>
<dbReference type="EMBL" id="LYOS01000001">
    <property type="protein sequence ID" value="OFV68490.1"/>
    <property type="molecule type" value="Genomic_DNA"/>
</dbReference>
<reference evidence="6" key="1">
    <citation type="submission" date="2016-05" db="EMBL/GenBank/DDBJ databases">
        <title>Microbial consortia oxidize butane by reversing methanogenesis.</title>
        <authorList>
            <person name="Laso-Perez R."/>
            <person name="Richter M."/>
            <person name="Wegener G."/>
            <person name="Musat F."/>
        </authorList>
    </citation>
    <scope>NUCLEOTIDE SEQUENCE [LARGE SCALE GENOMIC DNA]</scope>
    <source>
        <strain evidence="6">BOX2</strain>
    </source>
</reference>
<dbReference type="InterPro" id="IPR039997">
    <property type="entry name" value="TFE"/>
</dbReference>
<feature type="domain" description="HTH TFE/IIEalpha-type" evidence="5">
    <location>
        <begin position="7"/>
        <end position="89"/>
    </location>
</feature>
<dbReference type="InterPro" id="IPR036390">
    <property type="entry name" value="WH_DNA-bd_sf"/>
</dbReference>
<keyword evidence="2 4" id="KW-0238">DNA-binding</keyword>
<evidence type="ECO:0000313" key="7">
    <source>
        <dbReference type="Proteomes" id="UP000186940"/>
    </source>
</evidence>
<name>A0A1F2PAQ3_9EURY</name>
<dbReference type="PROSITE" id="PS51344">
    <property type="entry name" value="HTH_TFE_IIE"/>
    <property type="match status" value="1"/>
</dbReference>
<dbReference type="GO" id="GO:0006367">
    <property type="term" value="P:transcription initiation at RNA polymerase II promoter"/>
    <property type="evidence" value="ECO:0007669"/>
    <property type="project" value="InterPro"/>
</dbReference>
<dbReference type="SUPFAM" id="SSF75712">
    <property type="entry name" value="Rad50 coiled-coil Zn hook"/>
    <property type="match status" value="1"/>
</dbReference>
<protein>
    <recommendedName>
        <fullName evidence="4">Transcription factor E</fullName>
        <shortName evidence="4">TFE</shortName>
    </recommendedName>
    <alternativeName>
        <fullName evidence="4">TFIIE subunit alpha homolog</fullName>
    </alternativeName>
    <alternativeName>
        <fullName evidence="4">Transcription initiation factor TFIIE</fullName>
    </alternativeName>
</protein>
<dbReference type="STRING" id="1838285.SCAL_000166"/>
<dbReference type="InterPro" id="IPR017919">
    <property type="entry name" value="TFIIE/TFIIEa_HTH"/>
</dbReference>
<dbReference type="Gene3D" id="1.10.10.10">
    <property type="entry name" value="Winged helix-like DNA-binding domain superfamily/Winged helix DNA-binding domain"/>
    <property type="match status" value="1"/>
</dbReference>
<dbReference type="PANTHER" id="PTHR13097:SF7">
    <property type="entry name" value="GENERAL TRANSCRIPTION FACTOR IIE SUBUNIT 1"/>
    <property type="match status" value="1"/>
</dbReference>
<organism evidence="6 7">
    <name type="scientific">Candidatus Syntropharchaeum caldarium</name>
    <dbReference type="NCBI Taxonomy" id="1838285"/>
    <lineage>
        <taxon>Archaea</taxon>
        <taxon>Methanobacteriati</taxon>
        <taxon>Methanobacteriota</taxon>
        <taxon>Stenosarchaea group</taxon>
        <taxon>Methanomicrobia</taxon>
        <taxon>Methanosarcinales</taxon>
        <taxon>ANME-2 cluster</taxon>
        <taxon>Candidatus Syntropharchaeum</taxon>
    </lineage>
</organism>
<comment type="caution">
    <text evidence="6">The sequence shown here is derived from an EMBL/GenBank/DDBJ whole genome shotgun (WGS) entry which is preliminary data.</text>
</comment>
<keyword evidence="3 4" id="KW-0804">Transcription</keyword>
<dbReference type="GO" id="GO:0003677">
    <property type="term" value="F:DNA binding"/>
    <property type="evidence" value="ECO:0007669"/>
    <property type="project" value="UniProtKB-KW"/>
</dbReference>
<evidence type="ECO:0000259" key="5">
    <source>
        <dbReference type="PROSITE" id="PS51344"/>
    </source>
</evidence>
<dbReference type="PANTHER" id="PTHR13097">
    <property type="entry name" value="TRANSCRIPTION INITIATION FACTOR IIE, ALPHA SUBUNIT"/>
    <property type="match status" value="1"/>
</dbReference>
<comment type="subunit">
    <text evidence="4">Monomer. Interaction with RNA polymerase subunits RpoF and RpoE is necessary for Tfe stimulatory transcription activity. Able to interact with Tbp and RNA polymerase in the absence of DNA promoter. Interacts both with the preinitiation and elongation complexes.</text>
</comment>
<evidence type="ECO:0000256" key="3">
    <source>
        <dbReference type="ARBA" id="ARBA00023163"/>
    </source>
</evidence>
<evidence type="ECO:0000256" key="4">
    <source>
        <dbReference type="HAMAP-Rule" id="MF_01909"/>
    </source>
</evidence>